<dbReference type="GO" id="GO:0016887">
    <property type="term" value="F:ATP hydrolysis activity"/>
    <property type="evidence" value="ECO:0007669"/>
    <property type="project" value="InterPro"/>
</dbReference>
<dbReference type="SMART" id="SM00382">
    <property type="entry name" value="AAA"/>
    <property type="match status" value="1"/>
</dbReference>
<reference evidence="2 3" key="1">
    <citation type="journal article" date="2013" name="BMC Genomics">
        <title>Comparative genomics reveals distinct host-interacting traits of three major human-associated propionibacteria.</title>
        <authorList>
            <person name="Mak T.N."/>
            <person name="Schmid M."/>
            <person name="Brzuszkiewicz E."/>
            <person name="Zeng G."/>
            <person name="Meyer R."/>
            <person name="Sfanos K.S."/>
            <person name="Brinkmann V."/>
            <person name="Meyer T.F."/>
            <person name="Bruggemann H."/>
        </authorList>
    </citation>
    <scope>NUCLEOTIDE SEQUENCE [LARGE SCALE GENOMIC DNA]</scope>
    <source>
        <strain evidence="2 3">DSM 20700</strain>
    </source>
</reference>
<dbReference type="Proteomes" id="UP000016307">
    <property type="component" value="Unassembled WGS sequence"/>
</dbReference>
<dbReference type="AlphaFoldDB" id="U1F081"/>
<dbReference type="SUPFAM" id="SSF52540">
    <property type="entry name" value="P-loop containing nucleoside triphosphate hydrolases"/>
    <property type="match status" value="1"/>
</dbReference>
<evidence type="ECO:0000313" key="3">
    <source>
        <dbReference type="Proteomes" id="UP000016307"/>
    </source>
</evidence>
<name>U1F081_9ACTN</name>
<dbReference type="RefSeq" id="WP_021103667.1">
    <property type="nucleotide sequence ID" value="NZ_AOSS01000103.1"/>
</dbReference>
<gene>
    <name evidence="2" type="ORF">H641_03245</name>
</gene>
<dbReference type="GO" id="GO:0005524">
    <property type="term" value="F:ATP binding"/>
    <property type="evidence" value="ECO:0007669"/>
    <property type="project" value="InterPro"/>
</dbReference>
<proteinExistence type="predicted"/>
<protein>
    <submittedName>
        <fullName evidence="2">ATPase</fullName>
    </submittedName>
</protein>
<comment type="caution">
    <text evidence="2">The sequence shown here is derived from an EMBL/GenBank/DDBJ whole genome shotgun (WGS) entry which is preliminary data.</text>
</comment>
<dbReference type="EMBL" id="AOSS01000103">
    <property type="protein sequence ID" value="ERF57362.1"/>
    <property type="molecule type" value="Genomic_DNA"/>
</dbReference>
<dbReference type="InterPro" id="IPR052934">
    <property type="entry name" value="Methyl-DNA_Rec/Restrict_Enz"/>
</dbReference>
<dbReference type="InterPro" id="IPR027417">
    <property type="entry name" value="P-loop_NTPase"/>
</dbReference>
<evidence type="ECO:0000259" key="1">
    <source>
        <dbReference type="SMART" id="SM00382"/>
    </source>
</evidence>
<sequence>MDLLLAYSGVLLSGPPGTSKSYLAKEVAQVISEGDPHRMAATQFHASYQYEDFMEGYRPTPDGGFEPRSGVFLELCERASGDLGHRYVIVIDELSRGDAARVFGEALTYIERSKRGMTFRLPSGREGVVPPNVDIIATMNPVDRGVDEVDGAFERRFAKRTMAPDPDRLAARLRQNGITDALVERLTAWFKDINGQGPQAQMGHAYFWDVTDKDSLQALWEYQIKHHVERAFRYDDLTRQRLTNKWYDIFDMPVAVGDDEDDA</sequence>
<dbReference type="PANTHER" id="PTHR37291">
    <property type="entry name" value="5-METHYLCYTOSINE-SPECIFIC RESTRICTION ENZYME B"/>
    <property type="match status" value="1"/>
</dbReference>
<accession>U1F081</accession>
<dbReference type="Gene3D" id="3.40.50.300">
    <property type="entry name" value="P-loop containing nucleotide triphosphate hydrolases"/>
    <property type="match status" value="1"/>
</dbReference>
<dbReference type="InterPro" id="IPR011704">
    <property type="entry name" value="ATPase_dyneun-rel_AAA"/>
</dbReference>
<evidence type="ECO:0000313" key="2">
    <source>
        <dbReference type="EMBL" id="ERF57362.1"/>
    </source>
</evidence>
<organism evidence="2 3">
    <name type="scientific">Cutibacterium granulosum DSM 20700</name>
    <dbReference type="NCBI Taxonomy" id="1160719"/>
    <lineage>
        <taxon>Bacteria</taxon>
        <taxon>Bacillati</taxon>
        <taxon>Actinomycetota</taxon>
        <taxon>Actinomycetes</taxon>
        <taxon>Propionibacteriales</taxon>
        <taxon>Propionibacteriaceae</taxon>
        <taxon>Cutibacterium</taxon>
    </lineage>
</organism>
<dbReference type="Pfam" id="PF07728">
    <property type="entry name" value="AAA_5"/>
    <property type="match status" value="1"/>
</dbReference>
<dbReference type="InterPro" id="IPR003593">
    <property type="entry name" value="AAA+_ATPase"/>
</dbReference>
<dbReference type="PANTHER" id="PTHR37291:SF1">
    <property type="entry name" value="TYPE IV METHYL-DIRECTED RESTRICTION ENZYME ECOKMCRB SUBUNIT"/>
    <property type="match status" value="1"/>
</dbReference>
<feature type="domain" description="AAA+ ATPase" evidence="1">
    <location>
        <begin position="6"/>
        <end position="167"/>
    </location>
</feature>
<keyword evidence="3" id="KW-1185">Reference proteome</keyword>